<sequence length="132" mass="13762">MAEPQPSNVKEGDTTQSVPAGGDDKKAAAALSSLDQPSVSDDGASKKDVDTKALGDAMQRLEVASGKADQTQDAGKTEKKEEEPAKKIKIEAADVTAVVEHCDMNKSKATELLRSYEGDLGKALRGYIGVGA</sequence>
<dbReference type="Pfam" id="PF19026">
    <property type="entry name" value="UBA_HYPK"/>
    <property type="match status" value="1"/>
</dbReference>
<dbReference type="Proteomes" id="UP000243797">
    <property type="component" value="Unassembled WGS sequence"/>
</dbReference>
<dbReference type="OrthoDB" id="285219at2759"/>
<dbReference type="EMBL" id="NKHZ01000058">
    <property type="protein sequence ID" value="PNS16243.1"/>
    <property type="molecule type" value="Genomic_DNA"/>
</dbReference>
<feature type="compositionally biased region" description="Basic and acidic residues" evidence="1">
    <location>
        <begin position="75"/>
        <end position="85"/>
    </location>
</feature>
<name>A0A2K1QN26_9PEZI</name>
<accession>A0A2K1QN26</accession>
<comment type="caution">
    <text evidence="3">The sequence shown here is derived from an EMBL/GenBank/DDBJ whole genome shotgun (WGS) entry which is preliminary data.</text>
</comment>
<proteinExistence type="predicted"/>
<dbReference type="AlphaFoldDB" id="A0A2K1QN26"/>
<dbReference type="GO" id="GO:0043066">
    <property type="term" value="P:negative regulation of apoptotic process"/>
    <property type="evidence" value="ECO:0007669"/>
    <property type="project" value="TreeGrafter"/>
</dbReference>
<protein>
    <submittedName>
        <fullName evidence="3">Ribosome assembly protein 1</fullName>
    </submittedName>
</protein>
<dbReference type="InParanoid" id="A0A2K1QN26"/>
<dbReference type="STRING" id="2082308.A0A2K1QN26"/>
<feature type="region of interest" description="Disordered" evidence="1">
    <location>
        <begin position="1"/>
        <end position="85"/>
    </location>
</feature>
<evidence type="ECO:0000313" key="3">
    <source>
        <dbReference type="EMBL" id="PNS16243.1"/>
    </source>
</evidence>
<evidence type="ECO:0000259" key="2">
    <source>
        <dbReference type="Pfam" id="PF19026"/>
    </source>
</evidence>
<dbReference type="InterPro" id="IPR052617">
    <property type="entry name" value="Huntingtin-int_K"/>
</dbReference>
<evidence type="ECO:0000256" key="1">
    <source>
        <dbReference type="SAM" id="MobiDB-lite"/>
    </source>
</evidence>
<keyword evidence="4" id="KW-1185">Reference proteome</keyword>
<feature type="compositionally biased region" description="Basic and acidic residues" evidence="1">
    <location>
        <begin position="43"/>
        <end position="53"/>
    </location>
</feature>
<dbReference type="InterPro" id="IPR044034">
    <property type="entry name" value="NAC-like_UBA"/>
</dbReference>
<dbReference type="InterPro" id="IPR038922">
    <property type="entry name" value="HYPK_UBA"/>
</dbReference>
<dbReference type="CDD" id="cd14361">
    <property type="entry name" value="UBA_HYPK"/>
    <property type="match status" value="1"/>
</dbReference>
<dbReference type="PANTHER" id="PTHR31184">
    <property type="entry name" value="HUNTINGTIN-INTERACTING PROTEIN K FAMILY MEMBER"/>
    <property type="match status" value="1"/>
</dbReference>
<feature type="compositionally biased region" description="Polar residues" evidence="1">
    <location>
        <begin position="1"/>
        <end position="18"/>
    </location>
</feature>
<evidence type="ECO:0000313" key="4">
    <source>
        <dbReference type="Proteomes" id="UP000243797"/>
    </source>
</evidence>
<dbReference type="PANTHER" id="PTHR31184:SF2">
    <property type="entry name" value="HUNTINGTIN-INTERACTING PROTEIN K"/>
    <property type="match status" value="1"/>
</dbReference>
<dbReference type="GO" id="GO:0050821">
    <property type="term" value="P:protein stabilization"/>
    <property type="evidence" value="ECO:0007669"/>
    <property type="project" value="TreeGrafter"/>
</dbReference>
<feature type="domain" description="Nascent polypeptide-associated complex subunit alpha-like UBA" evidence="2">
    <location>
        <begin position="88"/>
        <end position="127"/>
    </location>
</feature>
<reference evidence="3 4" key="1">
    <citation type="submission" date="2017-06" db="EMBL/GenBank/DDBJ databases">
        <title>Draft genome sequence of a variant of Elsinoe murrayae.</title>
        <authorList>
            <person name="Cheng Q."/>
        </authorList>
    </citation>
    <scope>NUCLEOTIDE SEQUENCE [LARGE SCALE GENOMIC DNA]</scope>
    <source>
        <strain evidence="3 4">CQ-2017a</strain>
    </source>
</reference>
<organism evidence="3 4">
    <name type="scientific">Sphaceloma murrayae</name>
    <dbReference type="NCBI Taxonomy" id="2082308"/>
    <lineage>
        <taxon>Eukaryota</taxon>
        <taxon>Fungi</taxon>
        <taxon>Dikarya</taxon>
        <taxon>Ascomycota</taxon>
        <taxon>Pezizomycotina</taxon>
        <taxon>Dothideomycetes</taxon>
        <taxon>Dothideomycetidae</taxon>
        <taxon>Myriangiales</taxon>
        <taxon>Elsinoaceae</taxon>
        <taxon>Sphaceloma</taxon>
    </lineage>
</organism>
<gene>
    <name evidence="3" type="ORF">CAC42_6350</name>
</gene>